<dbReference type="SUPFAM" id="SSF53448">
    <property type="entry name" value="Nucleotide-diphospho-sugar transferases"/>
    <property type="match status" value="1"/>
</dbReference>
<dbReference type="RefSeq" id="WP_261756406.1">
    <property type="nucleotide sequence ID" value="NZ_CP104562.2"/>
</dbReference>
<feature type="region of interest" description="Disordered" evidence="1">
    <location>
        <begin position="1"/>
        <end position="26"/>
    </location>
</feature>
<dbReference type="Proteomes" id="UP001064933">
    <property type="component" value="Chromosome"/>
</dbReference>
<accession>A0ABY6AXT2</accession>
<dbReference type="EMBL" id="CP104562">
    <property type="protein sequence ID" value="UXH76671.1"/>
    <property type="molecule type" value="Genomic_DNA"/>
</dbReference>
<name>A0ABY6AXT2_9BURK</name>
<evidence type="ECO:0000313" key="2">
    <source>
        <dbReference type="EMBL" id="UXH76671.1"/>
    </source>
</evidence>
<gene>
    <name evidence="2" type="ORF">N4261_16700</name>
</gene>
<protein>
    <recommendedName>
        <fullName evidence="4">Glycosyltransferase family 2 protein</fullName>
    </recommendedName>
</protein>
<proteinExistence type="predicted"/>
<organism evidence="2 3">
    <name type="scientific">Roseateles amylovorans</name>
    <dbReference type="NCBI Taxonomy" id="2978473"/>
    <lineage>
        <taxon>Bacteria</taxon>
        <taxon>Pseudomonadati</taxon>
        <taxon>Pseudomonadota</taxon>
        <taxon>Betaproteobacteria</taxon>
        <taxon>Burkholderiales</taxon>
        <taxon>Sphaerotilaceae</taxon>
        <taxon>Roseateles</taxon>
    </lineage>
</organism>
<reference evidence="2" key="1">
    <citation type="submission" date="2022-10" db="EMBL/GenBank/DDBJ databases">
        <title>Characterization and whole genome sequencing of a new Roseateles species, isolated from fresh water.</title>
        <authorList>
            <person name="Guliayeva D.Y."/>
            <person name="Akhremchuk A.E."/>
            <person name="Sikolenko M.A."/>
            <person name="Valentovich L.N."/>
            <person name="Sidarenka A.V."/>
        </authorList>
    </citation>
    <scope>NUCLEOTIDE SEQUENCE</scope>
    <source>
        <strain evidence="2">BIM B-1768</strain>
    </source>
</reference>
<sequence>MTAPASHGARSTATSPALHANFPEADPPAPVRRPVVLVSWDGQSQPLGLVHLNATPEFDWLLFDYTGRQATGPRQWRGQSITVLAAATECKGEIYHHLAEHLILEQAEGAATPEYVALIDDDILISVSQLNTALHLGRAERLDVFSPSLSHDSPFSHQWMRHQPNRIYREVDWVEVMMPFYRGALFLAGRDYYRDNISSWGVDRFLMPTLQQLAGQTRTALLDAVMASHRRPVTSGGKVYRNGRTAWQERQVLRQASLDLIDRQQPALRDTAWFHRLFIARETPNKWKRVKRRLARSVARWLDDWS</sequence>
<keyword evidence="3" id="KW-1185">Reference proteome</keyword>
<evidence type="ECO:0000256" key="1">
    <source>
        <dbReference type="SAM" id="MobiDB-lite"/>
    </source>
</evidence>
<evidence type="ECO:0000313" key="3">
    <source>
        <dbReference type="Proteomes" id="UP001064933"/>
    </source>
</evidence>
<dbReference type="InterPro" id="IPR029044">
    <property type="entry name" value="Nucleotide-diphossugar_trans"/>
</dbReference>
<evidence type="ECO:0008006" key="4">
    <source>
        <dbReference type="Google" id="ProtNLM"/>
    </source>
</evidence>